<dbReference type="EMBL" id="CP002780">
    <property type="protein sequence ID" value="AEG58832.1"/>
    <property type="molecule type" value="Genomic_DNA"/>
</dbReference>
<dbReference type="PANTHER" id="PTHR31746:SF2">
    <property type="entry name" value="TRANSMEMBRANE PROTEIN 229A"/>
    <property type="match status" value="1"/>
</dbReference>
<dbReference type="RefSeq" id="WP_013840607.1">
    <property type="nucleotide sequence ID" value="NC_015589.1"/>
</dbReference>
<keyword evidence="7" id="KW-1185">Reference proteome</keyword>
<evidence type="ECO:0000256" key="2">
    <source>
        <dbReference type="ARBA" id="ARBA00022692"/>
    </source>
</evidence>
<evidence type="ECO:0008006" key="8">
    <source>
        <dbReference type="Google" id="ProtNLM"/>
    </source>
</evidence>
<dbReference type="AlphaFoldDB" id="F6DS70"/>
<name>F6DS70_DESRL</name>
<dbReference type="STRING" id="696281.Desru_0546"/>
<evidence type="ECO:0000313" key="7">
    <source>
        <dbReference type="Proteomes" id="UP000009234"/>
    </source>
</evidence>
<keyword evidence="4 5" id="KW-0472">Membrane</keyword>
<evidence type="ECO:0000256" key="4">
    <source>
        <dbReference type="ARBA" id="ARBA00023136"/>
    </source>
</evidence>
<reference evidence="6 7" key="2">
    <citation type="journal article" date="2012" name="Stand. Genomic Sci.">
        <title>Complete genome sequence of the sulfate-reducing firmicute Desulfotomaculum ruminis type strain (DL(T)).</title>
        <authorList>
            <person name="Spring S."/>
            <person name="Visser M."/>
            <person name="Lu M."/>
            <person name="Copeland A."/>
            <person name="Lapidus A."/>
            <person name="Lucas S."/>
            <person name="Cheng J.F."/>
            <person name="Han C."/>
            <person name="Tapia R."/>
            <person name="Goodwin L.A."/>
            <person name="Pitluck S."/>
            <person name="Ivanova N."/>
            <person name="Land M."/>
            <person name="Hauser L."/>
            <person name="Larimer F."/>
            <person name="Rohde M."/>
            <person name="Goker M."/>
            <person name="Detter J.C."/>
            <person name="Kyrpides N.C."/>
            <person name="Woyke T."/>
            <person name="Schaap P.J."/>
            <person name="Plugge C.M."/>
            <person name="Muyzer G."/>
            <person name="Kuever J."/>
            <person name="Pereira I.A."/>
            <person name="Parshina S.N."/>
            <person name="Bernier-Latmani R."/>
            <person name="Stams A.J."/>
            <person name="Klenk H.P."/>
        </authorList>
    </citation>
    <scope>NUCLEOTIDE SEQUENCE [LARGE SCALE GENOMIC DNA]</scope>
    <source>
        <strain evidence="7">ATCC 23193 / DSM 2154 / NCIB 8452 / DL</strain>
    </source>
</reference>
<dbReference type="GO" id="GO:0016020">
    <property type="term" value="C:membrane"/>
    <property type="evidence" value="ECO:0007669"/>
    <property type="project" value="UniProtKB-SubCell"/>
</dbReference>
<feature type="transmembrane region" description="Helical" evidence="5">
    <location>
        <begin position="62"/>
        <end position="84"/>
    </location>
</feature>
<evidence type="ECO:0000256" key="5">
    <source>
        <dbReference type="SAM" id="Phobius"/>
    </source>
</evidence>
<feature type="transmembrane region" description="Helical" evidence="5">
    <location>
        <begin position="32"/>
        <end position="50"/>
    </location>
</feature>
<dbReference type="OrthoDB" id="5523261at2"/>
<dbReference type="InterPro" id="IPR010540">
    <property type="entry name" value="CmpB_TMEM229"/>
</dbReference>
<dbReference type="PANTHER" id="PTHR31746">
    <property type="entry name" value="TRANSMEMBRANE PROTEIN 229 FAMILY MEMBER"/>
    <property type="match status" value="1"/>
</dbReference>
<comment type="subcellular location">
    <subcellularLocation>
        <location evidence="1">Membrane</location>
        <topology evidence="1">Multi-pass membrane protein</topology>
    </subcellularLocation>
</comment>
<evidence type="ECO:0000313" key="6">
    <source>
        <dbReference type="EMBL" id="AEG58832.1"/>
    </source>
</evidence>
<reference evidence="7" key="1">
    <citation type="submission" date="2011-05" db="EMBL/GenBank/DDBJ databases">
        <title>Complete sequence of Desulfotomaculum ruminis DSM 2154.</title>
        <authorList>
            <person name="Lucas S."/>
            <person name="Copeland A."/>
            <person name="Lapidus A."/>
            <person name="Cheng J.-F."/>
            <person name="Goodwin L."/>
            <person name="Pitluck S."/>
            <person name="Lu M."/>
            <person name="Detter J.C."/>
            <person name="Han C."/>
            <person name="Tapia R."/>
            <person name="Land M."/>
            <person name="Hauser L."/>
            <person name="Kyrpides N."/>
            <person name="Ivanova N."/>
            <person name="Mikhailova N."/>
            <person name="Pagani I."/>
            <person name="Stams A.J.M."/>
            <person name="Plugge C.M."/>
            <person name="Muyzer G."/>
            <person name="Kuever J."/>
            <person name="Parshina S.N."/>
            <person name="Ivanova A.E."/>
            <person name="Nazina T.N."/>
            <person name="Brambilla E."/>
            <person name="Spring S."/>
            <person name="Klenk H.-P."/>
            <person name="Woyke T."/>
        </authorList>
    </citation>
    <scope>NUCLEOTIDE SEQUENCE [LARGE SCALE GENOMIC DNA]</scope>
    <source>
        <strain evidence="7">ATCC 23193 / DSM 2154 / NCIB 8452 / DL</strain>
    </source>
</reference>
<keyword evidence="2 5" id="KW-0812">Transmembrane</keyword>
<feature type="transmembrane region" description="Helical" evidence="5">
    <location>
        <begin position="5"/>
        <end position="26"/>
    </location>
</feature>
<proteinExistence type="predicted"/>
<protein>
    <recommendedName>
        <fullName evidence="8">ABC-transporter type IV</fullName>
    </recommendedName>
</protein>
<keyword evidence="3 5" id="KW-1133">Transmembrane helix</keyword>
<evidence type="ECO:0000256" key="1">
    <source>
        <dbReference type="ARBA" id="ARBA00004141"/>
    </source>
</evidence>
<dbReference type="eggNOG" id="COG4905">
    <property type="taxonomic scope" value="Bacteria"/>
</dbReference>
<accession>F6DS70</accession>
<evidence type="ECO:0000256" key="3">
    <source>
        <dbReference type="ARBA" id="ARBA00022989"/>
    </source>
</evidence>
<dbReference type="HOGENOM" id="CLU_102218_1_0_9"/>
<gene>
    <name evidence="6" type="ordered locus">Desru_0546</name>
</gene>
<dbReference type="Pfam" id="PF06541">
    <property type="entry name" value="ABC_trans_CmpB"/>
    <property type="match status" value="1"/>
</dbReference>
<dbReference type="Proteomes" id="UP000009234">
    <property type="component" value="Chromosome"/>
</dbReference>
<organism evidence="6 7">
    <name type="scientific">Desulforamulus ruminis (strain ATCC 23193 / DSM 2154 / NCIMB 8452 / DL)</name>
    <name type="common">Desulfotomaculum ruminis</name>
    <dbReference type="NCBI Taxonomy" id="696281"/>
    <lineage>
        <taxon>Bacteria</taxon>
        <taxon>Bacillati</taxon>
        <taxon>Bacillota</taxon>
        <taxon>Clostridia</taxon>
        <taxon>Eubacteriales</taxon>
        <taxon>Peptococcaceae</taxon>
        <taxon>Desulforamulus</taxon>
    </lineage>
</organism>
<dbReference type="KEGG" id="dru:Desru_0546"/>
<sequence length="136" mass="15523">MTQRFLIYGTLGWGMEIVWTGLLSAFAGDVRLTSTTYLWMFPIYGLAVFLEPLHDSIRHGPWWLRGFIWVAAIWTIELSTGALIKVLTGAIPWDYSGSSPWQVGGLIRLDMAPLWFGVGFLFERLHDYLVETLQIN</sequence>